<dbReference type="Proteomes" id="UP000214720">
    <property type="component" value="Unassembled WGS sequence"/>
</dbReference>
<evidence type="ECO:0000313" key="2">
    <source>
        <dbReference type="Proteomes" id="UP000214720"/>
    </source>
</evidence>
<accession>A0A226X7J7</accession>
<organism evidence="1 2">
    <name type="scientific">Caballeronia sordidicola</name>
    <name type="common">Burkholderia sordidicola</name>
    <dbReference type="NCBI Taxonomy" id="196367"/>
    <lineage>
        <taxon>Bacteria</taxon>
        <taxon>Pseudomonadati</taxon>
        <taxon>Pseudomonadota</taxon>
        <taxon>Betaproteobacteria</taxon>
        <taxon>Burkholderiales</taxon>
        <taxon>Burkholderiaceae</taxon>
        <taxon>Caballeronia</taxon>
    </lineage>
</organism>
<proteinExistence type="predicted"/>
<reference evidence="2" key="1">
    <citation type="submission" date="2017-01" db="EMBL/GenBank/DDBJ databases">
        <title>Genome Analysis of Deinococcus marmoris KOPRI26562.</title>
        <authorList>
            <person name="Kim J.H."/>
            <person name="Oh H.-M."/>
        </authorList>
    </citation>
    <scope>NUCLEOTIDE SEQUENCE [LARGE SCALE GENOMIC DNA]</scope>
    <source>
        <strain evidence="2">PAMC 26633</strain>
    </source>
</reference>
<comment type="caution">
    <text evidence="1">The sequence shown here is derived from an EMBL/GenBank/DDBJ whole genome shotgun (WGS) entry which is preliminary data.</text>
</comment>
<protein>
    <submittedName>
        <fullName evidence="1">Uncharacterized protein</fullName>
    </submittedName>
</protein>
<sequence length="145" mass="16054">MRRPFRKGLQHLSEGFCVPRPVTPVTCRFPTMQQSSDDLDHATAFRTGNRNSRSAPGNTWLSSHFPHRLTGQFYHVPLTYPVSRPAQHPVRCDGAMGMKCRQLLPSPLGDASDYVVPADTSTHGYGERECGEAYLPASHCGMLLA</sequence>
<evidence type="ECO:0000313" key="1">
    <source>
        <dbReference type="EMBL" id="OXC78960.1"/>
    </source>
</evidence>
<gene>
    <name evidence="1" type="ORF">BSU04_09085</name>
</gene>
<dbReference type="AlphaFoldDB" id="A0A226X7J7"/>
<dbReference type="EMBL" id="MTHB01000048">
    <property type="protein sequence ID" value="OXC78960.1"/>
    <property type="molecule type" value="Genomic_DNA"/>
</dbReference>
<name>A0A226X7J7_CABSO</name>